<proteinExistence type="inferred from homology"/>
<gene>
    <name evidence="8" type="ORF">PNIG_a3138</name>
</gene>
<dbReference type="PANTHER" id="PTHR40980:SF3">
    <property type="entry name" value="TONB-DEPENDENT RECEPTOR-LIKE BETA-BARREL DOMAIN-CONTAINING PROTEIN"/>
    <property type="match status" value="1"/>
</dbReference>
<organism evidence="8 9">
    <name type="scientific">Pseudoalteromonas nigrifaciens</name>
    <dbReference type="NCBI Taxonomy" id="28109"/>
    <lineage>
        <taxon>Bacteria</taxon>
        <taxon>Pseudomonadati</taxon>
        <taxon>Pseudomonadota</taxon>
        <taxon>Gammaproteobacteria</taxon>
        <taxon>Alteromonadales</taxon>
        <taxon>Pseudoalteromonadaceae</taxon>
        <taxon>Pseudoalteromonas</taxon>
    </lineage>
</organism>
<dbReference type="KEGG" id="png:PNIG_a3138"/>
<comment type="subcellular location">
    <subcellularLocation>
        <location evidence="1 4">Cell outer membrane</location>
    </subcellularLocation>
</comment>
<dbReference type="Pfam" id="PF07715">
    <property type="entry name" value="Plug"/>
    <property type="match status" value="1"/>
</dbReference>
<dbReference type="NCBIfam" id="TIGR01782">
    <property type="entry name" value="TonB-Xanth-Caul"/>
    <property type="match status" value="1"/>
</dbReference>
<dbReference type="SUPFAM" id="SSF56935">
    <property type="entry name" value="Porins"/>
    <property type="match status" value="1"/>
</dbReference>
<evidence type="ECO:0000256" key="3">
    <source>
        <dbReference type="ARBA" id="ARBA00023237"/>
    </source>
</evidence>
<dbReference type="EMBL" id="CP011036">
    <property type="protein sequence ID" value="ASM55073.1"/>
    <property type="molecule type" value="Genomic_DNA"/>
</dbReference>
<evidence type="ECO:0000256" key="5">
    <source>
        <dbReference type="SAM" id="SignalP"/>
    </source>
</evidence>
<keyword evidence="3" id="KW-0998">Cell outer membrane</keyword>
<dbReference type="InterPro" id="IPR012910">
    <property type="entry name" value="Plug_dom"/>
</dbReference>
<evidence type="ECO:0000259" key="6">
    <source>
        <dbReference type="Pfam" id="PF00593"/>
    </source>
</evidence>
<dbReference type="PANTHER" id="PTHR40980">
    <property type="entry name" value="PLUG DOMAIN-CONTAINING PROTEIN"/>
    <property type="match status" value="1"/>
</dbReference>
<dbReference type="InterPro" id="IPR000531">
    <property type="entry name" value="Beta-barrel_TonB"/>
</dbReference>
<keyword evidence="9" id="KW-1185">Reference proteome</keyword>
<dbReference type="GeneID" id="300942712"/>
<evidence type="ECO:0000256" key="1">
    <source>
        <dbReference type="ARBA" id="ARBA00004442"/>
    </source>
</evidence>
<feature type="signal peptide" evidence="5">
    <location>
        <begin position="1"/>
        <end position="36"/>
    </location>
</feature>
<reference evidence="8 9" key="1">
    <citation type="submission" date="2015-03" db="EMBL/GenBank/DDBJ databases">
        <authorList>
            <person name="Xie B.-B."/>
            <person name="Rong J.-C."/>
            <person name="Qin Q.-L."/>
            <person name="Zhang Y.-Z."/>
        </authorList>
    </citation>
    <scope>NUCLEOTIDE SEQUENCE [LARGE SCALE GENOMIC DNA]</scope>
    <source>
        <strain evidence="8 9">KMM 661</strain>
    </source>
</reference>
<name>A0AAC9UK41_9GAMM</name>
<evidence type="ECO:0008006" key="10">
    <source>
        <dbReference type="Google" id="ProtNLM"/>
    </source>
</evidence>
<dbReference type="InterPro" id="IPR036942">
    <property type="entry name" value="Beta-barrel_TonB_sf"/>
</dbReference>
<dbReference type="Gene3D" id="2.40.170.20">
    <property type="entry name" value="TonB-dependent receptor, beta-barrel domain"/>
    <property type="match status" value="1"/>
</dbReference>
<feature type="domain" description="TonB-dependent receptor-like beta-barrel" evidence="6">
    <location>
        <begin position="417"/>
        <end position="947"/>
    </location>
</feature>
<keyword evidence="2 4" id="KW-0472">Membrane</keyword>
<dbReference type="InterPro" id="IPR037066">
    <property type="entry name" value="Plug_dom_sf"/>
</dbReference>
<dbReference type="Gene3D" id="2.170.130.10">
    <property type="entry name" value="TonB-dependent receptor, plug domain"/>
    <property type="match status" value="1"/>
</dbReference>
<dbReference type="Proteomes" id="UP000198329">
    <property type="component" value="Chromosome I"/>
</dbReference>
<evidence type="ECO:0000256" key="4">
    <source>
        <dbReference type="RuleBase" id="RU003357"/>
    </source>
</evidence>
<dbReference type="Pfam" id="PF00593">
    <property type="entry name" value="TonB_dep_Rec_b-barrel"/>
    <property type="match status" value="1"/>
</dbReference>
<dbReference type="RefSeq" id="WP_089368716.1">
    <property type="nucleotide sequence ID" value="NZ_BJXZ01000013.1"/>
</dbReference>
<evidence type="ECO:0000313" key="8">
    <source>
        <dbReference type="EMBL" id="ASM55073.1"/>
    </source>
</evidence>
<evidence type="ECO:0000256" key="2">
    <source>
        <dbReference type="ARBA" id="ARBA00023136"/>
    </source>
</evidence>
<sequence>MKLNRITSSLINKQHKSNPALISAAALILMTSSTLAAQESENTSATADKNIEVIEVKGILNSMKAAAMLKRTDGRIVDAVVAEDIGKLPDNNIAEALQRITGVSINSDFGVGDSVSIRGLPQNRVELNGRSTIGDSRDGISLQDFPSSFLKTVEVVKSPTADMIEGALGGTVSLRTVRPLELDKLTAAMSLDAEYADKTENVAPIFSGSVGNNWDFDEMGTFGAIAMFSYQDREIRQDETSSRVKPQDIVINAQEGNTPSGNAIVRDEHSIEQYVEKRERTAVNLSLQWAPHSGNGMVYLDLSGTKRSGEQAGNSILGVAGSLSTDANTTQDANGVNNYTLTNEFGIPKTYSDFRDTDSFSNALGAEWSLTDSIKISGEVAVASSESIRPDSEFTLRPIEKSTFEASGGVDLVNHLYDGAFSQDGNRLPSIIHSDPTAFTNPQNLALRTFKSEDRKTNNDETAVRFDIEMFEPLSSANWISKVKAGVRATKRDYEYEQYKVEIKDIYKNAINDSDGSLATLWADDYNALFPGSFTTMSHDNSFNQLGHSGQNDLLTFLTYNGLSNPSNTYAQLQQLLAGTNLASTGSLHDNQEFQESAYKNVVEDTAAIYISAYLDFDSVTAIVGARYVTTDLESSVYQNGVKVTGENDYTDFLPSLNVTYNYSDETLFRFAAAKVMRRADFSELSPAFDVNNDRTGATQGAIDLEPYRATQYDLSVEHYFNEGNVLSFALFYKDVKSFLSNESTCVASSTTAALQNVTQWNQVCQLDTAGVSQDNMVYSDATNYPVDADGFNHVAGLRDAGLTGIDTVKNINGENGSVQGFEVGYQQFFTSLPGAFSGLGINANYTYADSEQPNGNPLLDISKNTYNLQVFWEHEGFSTRLAYNYRDGFLSTENEKRVENINSNGSISQDGTVYGNNYRDDRGQLDFSASWDINENFTLVGNATNLTGEPSIYLSELGGAWKYTEADRRYSLGIRAKF</sequence>
<protein>
    <recommendedName>
        <fullName evidence="10">TonB-dependent receptor</fullName>
    </recommendedName>
</protein>
<feature type="domain" description="TonB-dependent receptor plug" evidence="7">
    <location>
        <begin position="76"/>
        <end position="171"/>
    </location>
</feature>
<evidence type="ECO:0000259" key="7">
    <source>
        <dbReference type="Pfam" id="PF07715"/>
    </source>
</evidence>
<keyword evidence="4" id="KW-0798">TonB box</keyword>
<comment type="similarity">
    <text evidence="4">Belongs to the TonB-dependent receptor family.</text>
</comment>
<dbReference type="GO" id="GO:0009279">
    <property type="term" value="C:cell outer membrane"/>
    <property type="evidence" value="ECO:0007669"/>
    <property type="project" value="UniProtKB-SubCell"/>
</dbReference>
<dbReference type="AlphaFoldDB" id="A0AAC9UK41"/>
<evidence type="ECO:0000313" key="9">
    <source>
        <dbReference type="Proteomes" id="UP000198329"/>
    </source>
</evidence>
<accession>A0AAC9UK41</accession>
<feature type="chain" id="PRO_5042137706" description="TonB-dependent receptor" evidence="5">
    <location>
        <begin position="37"/>
        <end position="979"/>
    </location>
</feature>
<keyword evidence="5" id="KW-0732">Signal</keyword>
<dbReference type="InterPro" id="IPR010104">
    <property type="entry name" value="TonB_rcpt_bac"/>
</dbReference>